<gene>
    <name evidence="1" type="ORF">NIES267_02470</name>
</gene>
<reference evidence="1 2" key="1">
    <citation type="submission" date="2017-06" db="EMBL/GenBank/DDBJ databases">
        <title>Genome sequencing of cyanobaciteial culture collection at National Institute for Environmental Studies (NIES).</title>
        <authorList>
            <person name="Hirose Y."/>
            <person name="Shimura Y."/>
            <person name="Fujisawa T."/>
            <person name="Nakamura Y."/>
            <person name="Kawachi M."/>
        </authorList>
    </citation>
    <scope>NUCLEOTIDE SEQUENCE [LARGE SCALE GENOMIC DNA]</scope>
    <source>
        <strain evidence="1 2">NIES-267</strain>
    </source>
</reference>
<evidence type="ECO:0000313" key="1">
    <source>
        <dbReference type="EMBL" id="BAY80782.1"/>
    </source>
</evidence>
<keyword evidence="2" id="KW-1185">Reference proteome</keyword>
<dbReference type="OrthoDB" id="5372531at2"/>
<evidence type="ECO:0000313" key="2">
    <source>
        <dbReference type="Proteomes" id="UP000218418"/>
    </source>
</evidence>
<dbReference type="AlphaFoldDB" id="A0A1Z4LHS1"/>
<sequence length="114" mass="12720">MLNPKGDGTWFGTFEENSGANTYSISTSLTELTEDISEVWSWNKGYDLVDVEYGDGTWFGVFQDVPGHGGYNTASSIDEFKQDISARWKEGYDLVDVEYGEALRCGGSLRYSKC</sequence>
<accession>A0A1Z4LHS1</accession>
<protein>
    <submittedName>
        <fullName evidence="1">Uncharacterized protein</fullName>
    </submittedName>
</protein>
<name>A0A1Z4LHS1_9CYAN</name>
<organism evidence="1 2">
    <name type="scientific">Calothrix parasitica NIES-267</name>
    <dbReference type="NCBI Taxonomy" id="1973488"/>
    <lineage>
        <taxon>Bacteria</taxon>
        <taxon>Bacillati</taxon>
        <taxon>Cyanobacteriota</taxon>
        <taxon>Cyanophyceae</taxon>
        <taxon>Nostocales</taxon>
        <taxon>Calotrichaceae</taxon>
        <taxon>Calothrix</taxon>
    </lineage>
</organism>
<proteinExistence type="predicted"/>
<dbReference type="EMBL" id="AP018227">
    <property type="protein sequence ID" value="BAY80782.1"/>
    <property type="molecule type" value="Genomic_DNA"/>
</dbReference>
<dbReference type="Proteomes" id="UP000218418">
    <property type="component" value="Chromosome"/>
</dbReference>